<comment type="pathway">
    <text evidence="3">Lipid metabolism; sphingolipid metabolism.</text>
</comment>
<evidence type="ECO:0000256" key="14">
    <source>
        <dbReference type="ARBA" id="ARBA00038965"/>
    </source>
</evidence>
<evidence type="ECO:0000256" key="2">
    <source>
        <dbReference type="ARBA" id="ARBA00004389"/>
    </source>
</evidence>
<dbReference type="AlphaFoldDB" id="A0A8B7YLV4"/>
<dbReference type="InterPro" id="IPR015421">
    <property type="entry name" value="PyrdxlP-dep_Trfase_major"/>
</dbReference>
<dbReference type="SUPFAM" id="SSF53383">
    <property type="entry name" value="PLP-dependent transferases"/>
    <property type="match status" value="1"/>
</dbReference>
<evidence type="ECO:0000256" key="9">
    <source>
        <dbReference type="ARBA" id="ARBA00022989"/>
    </source>
</evidence>
<evidence type="ECO:0000256" key="6">
    <source>
        <dbReference type="ARBA" id="ARBA00022824"/>
    </source>
</evidence>
<dbReference type="OMA" id="AFWQLRG"/>
<evidence type="ECO:0000313" key="19">
    <source>
        <dbReference type="RefSeq" id="XP_022093430.1"/>
    </source>
</evidence>
<evidence type="ECO:0000256" key="4">
    <source>
        <dbReference type="ARBA" id="ARBA00004991"/>
    </source>
</evidence>
<dbReference type="GO" id="GO:0030170">
    <property type="term" value="F:pyridoxal phosphate binding"/>
    <property type="evidence" value="ECO:0007669"/>
    <property type="project" value="InterPro"/>
</dbReference>
<dbReference type="FunFam" id="6.10.140.2150:FF:000001">
    <property type="entry name" value="Sphingosine-1-phosphate lyase 1"/>
    <property type="match status" value="1"/>
</dbReference>
<reference evidence="19" key="1">
    <citation type="submission" date="2025-08" db="UniProtKB">
        <authorList>
            <consortium name="RefSeq"/>
        </authorList>
    </citation>
    <scope>IDENTIFICATION</scope>
</reference>
<evidence type="ECO:0000256" key="13">
    <source>
        <dbReference type="ARBA" id="ARBA00038302"/>
    </source>
</evidence>
<proteinExistence type="inferred from homology"/>
<dbReference type="PANTHER" id="PTHR42735:SF6">
    <property type="entry name" value="SPHINGOSINE-1-PHOSPHATE LYASE 1"/>
    <property type="match status" value="1"/>
</dbReference>
<dbReference type="InterPro" id="IPR015422">
    <property type="entry name" value="PyrdxlP-dep_Trfase_small"/>
</dbReference>
<keyword evidence="10" id="KW-0443">Lipid metabolism</keyword>
<comment type="subcellular location">
    <subcellularLocation>
        <location evidence="2">Endoplasmic reticulum membrane</location>
        <topology evidence="2">Single-pass membrane protein</topology>
    </subcellularLocation>
</comment>
<dbReference type="Gene3D" id="3.90.1150.10">
    <property type="entry name" value="Aspartate Aminotransferase, domain 1"/>
    <property type="match status" value="1"/>
</dbReference>
<evidence type="ECO:0000256" key="16">
    <source>
        <dbReference type="PIRSR" id="PIRSR602129-50"/>
    </source>
</evidence>
<dbReference type="InterPro" id="IPR050477">
    <property type="entry name" value="GrpII_AminoAcid_Decarb"/>
</dbReference>
<evidence type="ECO:0000256" key="5">
    <source>
        <dbReference type="ARBA" id="ARBA00022692"/>
    </source>
</evidence>
<evidence type="ECO:0000256" key="12">
    <source>
        <dbReference type="ARBA" id="ARBA00023239"/>
    </source>
</evidence>
<dbReference type="GO" id="GO:0005789">
    <property type="term" value="C:endoplasmic reticulum membrane"/>
    <property type="evidence" value="ECO:0007669"/>
    <property type="project" value="UniProtKB-SubCell"/>
</dbReference>
<sequence length="546" mass="60539">MDIIKNIQEVGKLYLNDVRVLVNQLCEGHEAWELILATLLTVLAAGWIRQELFLHELGLFTRAKLFIFRTVRSLPVIGQKIQEELDKTKANFTKDLFPLTPGDAYTTCLPDKGMSRDAVLALAQSKYKSMEKIDWQGGRLSGAVYNCGEEHDKFMAKIFNLFVGDNLLHPGVFRGPRKMEVEVIAMCCEFFHGGPDACGTMTSGGTESILMACKAYRERAYERGIKTPEMYAHAAFTKAAKYFKMRFVGVPLDPQTLQVDLREMKKRINKRTCMLVASAPGFPHGVIDQVEEIGQLGKRYDIPVHVDACMGGFVLPFAKEAGLNVPSMDFAVEGVTSISADVHKYGQAPKGSSVILYRNAGYRSRQFYINTDWCGGIYASGAIQGTRSGAIIATCWATMLALGREGYMESAVKVIQTREYIEKHIRDIPGLFICGKPSASILAMGSKSFDINRLGSSMAKRGWHLFTVQYPAGVNFVVTKMHTVPGVADTFLSDLKECTAELMKDPLTKAEGIAAMYGMAESIPDRSMVEEFVHGYLEAYYSTNKA</sequence>
<keyword evidence="6" id="KW-0256">Endoplasmic reticulum</keyword>
<keyword evidence="8" id="KW-0746">Sphingolipid metabolism</keyword>
<keyword evidence="18" id="KW-1185">Reference proteome</keyword>
<dbReference type="EC" id="4.1.2.27" evidence="14"/>
<keyword evidence="9" id="KW-1133">Transmembrane helix</keyword>
<organism evidence="18 19">
    <name type="scientific">Acanthaster planci</name>
    <name type="common">Crown-of-thorns starfish</name>
    <dbReference type="NCBI Taxonomy" id="133434"/>
    <lineage>
        <taxon>Eukaryota</taxon>
        <taxon>Metazoa</taxon>
        <taxon>Echinodermata</taxon>
        <taxon>Eleutherozoa</taxon>
        <taxon>Asterozoa</taxon>
        <taxon>Asteroidea</taxon>
        <taxon>Valvatacea</taxon>
        <taxon>Valvatida</taxon>
        <taxon>Acanthasteridae</taxon>
        <taxon>Acanthaster</taxon>
    </lineage>
</organism>
<name>A0A8B7YLV4_ACAPL</name>
<keyword evidence="12 17" id="KW-0456">Lyase</keyword>
<evidence type="ECO:0000256" key="3">
    <source>
        <dbReference type="ARBA" id="ARBA00004760"/>
    </source>
</evidence>
<keyword evidence="5" id="KW-0812">Transmembrane</keyword>
<evidence type="ECO:0000256" key="10">
    <source>
        <dbReference type="ARBA" id="ARBA00023098"/>
    </source>
</evidence>
<dbReference type="Gene3D" id="6.10.140.2150">
    <property type="match status" value="1"/>
</dbReference>
<dbReference type="InterPro" id="IPR015424">
    <property type="entry name" value="PyrdxlP-dep_Trfase"/>
</dbReference>
<protein>
    <recommendedName>
        <fullName evidence="14">sphinganine-1-phosphate aldolase</fullName>
        <ecNumber evidence="14">4.1.2.27</ecNumber>
    </recommendedName>
    <alternativeName>
        <fullName evidence="15">Sphingosine-1-phosphate aldolase</fullName>
    </alternativeName>
</protein>
<evidence type="ECO:0000256" key="8">
    <source>
        <dbReference type="ARBA" id="ARBA00022919"/>
    </source>
</evidence>
<comment type="cofactor">
    <cofactor evidence="1 16 17">
        <name>pyridoxal 5'-phosphate</name>
        <dbReference type="ChEBI" id="CHEBI:597326"/>
    </cofactor>
</comment>
<dbReference type="Pfam" id="PF00282">
    <property type="entry name" value="Pyridoxal_deC"/>
    <property type="match status" value="1"/>
</dbReference>
<accession>A0A8B7YLV4</accession>
<gene>
    <name evidence="19" type="primary">LOC110980783</name>
</gene>
<dbReference type="OrthoDB" id="10254570at2759"/>
<keyword evidence="11" id="KW-0472">Membrane</keyword>
<dbReference type="Proteomes" id="UP000694845">
    <property type="component" value="Unplaced"/>
</dbReference>
<dbReference type="RefSeq" id="XP_022093430.1">
    <property type="nucleotide sequence ID" value="XM_022237738.1"/>
</dbReference>
<dbReference type="GO" id="GO:0030149">
    <property type="term" value="P:sphingolipid catabolic process"/>
    <property type="evidence" value="ECO:0007669"/>
    <property type="project" value="TreeGrafter"/>
</dbReference>
<dbReference type="InterPro" id="IPR002129">
    <property type="entry name" value="PyrdxlP-dep_de-COase"/>
</dbReference>
<evidence type="ECO:0000256" key="1">
    <source>
        <dbReference type="ARBA" id="ARBA00001933"/>
    </source>
</evidence>
<dbReference type="PANTHER" id="PTHR42735">
    <property type="match status" value="1"/>
</dbReference>
<evidence type="ECO:0000256" key="15">
    <source>
        <dbReference type="ARBA" id="ARBA00042568"/>
    </source>
</evidence>
<evidence type="ECO:0000313" key="18">
    <source>
        <dbReference type="Proteomes" id="UP000694845"/>
    </source>
</evidence>
<feature type="modified residue" description="N6-(pyridoxal phosphate)lysine" evidence="16">
    <location>
        <position position="344"/>
    </location>
</feature>
<dbReference type="Gene3D" id="3.40.640.10">
    <property type="entry name" value="Type I PLP-dependent aspartate aminotransferase-like (Major domain)"/>
    <property type="match status" value="1"/>
</dbReference>
<dbReference type="GO" id="GO:0019752">
    <property type="term" value="P:carboxylic acid metabolic process"/>
    <property type="evidence" value="ECO:0007669"/>
    <property type="project" value="InterPro"/>
</dbReference>
<comment type="similarity">
    <text evidence="13">Belongs to the group II decarboxylase family. Sphingosine-1-phosphate lyase subfamily.</text>
</comment>
<evidence type="ECO:0000256" key="17">
    <source>
        <dbReference type="RuleBase" id="RU000382"/>
    </source>
</evidence>
<comment type="pathway">
    <text evidence="4">Sphingolipid metabolism.</text>
</comment>
<evidence type="ECO:0000256" key="7">
    <source>
        <dbReference type="ARBA" id="ARBA00022898"/>
    </source>
</evidence>
<dbReference type="FunFam" id="3.40.640.10:FF:000020">
    <property type="entry name" value="sphingosine-1-phosphate lyase 1"/>
    <property type="match status" value="1"/>
</dbReference>
<dbReference type="GO" id="GO:0008117">
    <property type="term" value="F:sphinganine-1-phosphate aldolase activity"/>
    <property type="evidence" value="ECO:0007669"/>
    <property type="project" value="UniProtKB-EC"/>
</dbReference>
<keyword evidence="7 16" id="KW-0663">Pyridoxal phosphate</keyword>
<evidence type="ECO:0000256" key="11">
    <source>
        <dbReference type="ARBA" id="ARBA00023136"/>
    </source>
</evidence>
<dbReference type="KEGG" id="aplc:110980783"/>
<dbReference type="GeneID" id="110980783"/>